<comment type="caution">
    <text evidence="6">The sequence shown here is derived from an EMBL/GenBank/DDBJ whole genome shotgun (WGS) entry which is preliminary data.</text>
</comment>
<dbReference type="Gene3D" id="2.170.130.10">
    <property type="entry name" value="TonB-dependent receptor, plug domain"/>
    <property type="match status" value="1"/>
</dbReference>
<keyword evidence="4" id="KW-0732">Signal</keyword>
<sequence length="874" mass="96164">MKIVLSALLSVLISIASMAQMPFGTPAKGAKAPEMNFGKIIGKVVDEQGKAVEFASIVVLKTVQDSASKQNKDILVKALQTEMNGEFSFKDLPVMGRLKLKISSVGYKTLEMPIAFQFPKMDGGFAPPKPGQQPDPAMMAKFMAGFEKDLGKLKLDTDNKMLDAVVVTATKALVEMDIDKKTFNVDKNIVTAGGTAVDVMRNIPSVQVDIDGNVKVRNAAPTLFIDGRPTTLSLDQIPADVIEKVEVITNPSAKYDASGSMAGIINVVLKKNKRNGYNGFVNGGADRFGGSNLMGSFNLQQKKVNLSLMVMNFNMRNNTNGYSERISTIGGVNSNVYQDISSKTKGSITFSRLGLDYNITNKTSFSIAGILGGGQFKPSEDIDIQNTTNGYTSYSNRISNSNRSFKPLGGQMGLKHTFAKAGEELTADFTYFGGTNKNDGLYSTNYLNGSQITGTQIQKNIGNGSNKFITFQTDYVKPLKNEITLETGVRLQINELSNINDNSLKAVGSDIYKNITSASTNYESKNNVYAAYLSLAGKVKKLFSYKVGLRGESSAYDGKLLNTGEKFSNRYPISLFPSVFLSKSLTQTDQIQLSVTRRVNRPNFFQLIPFVDYSDSLNITRGNADLVPEFTTSSEFSYSKSKGAATFLTSVYYKHTNNLITRYLNQEINPISGKLDLINTYINANSSINYGAEFTYTNKIVKWWDFTANINFYNSKINIDNIDKGLATEALWTVFGKLNNNLSLPKKWVIQLSGDYQGKTNLPITQNQGMGGPPMSQAQSSSQGYIKPFYGFDIAIKKTFLKNDLASITLAVNDIFKTRGNTQVSTGEGFTQTYYRITNPQIVRLNFSIRFGKMDMSLFKKSNNSSTMDGMQMQ</sequence>
<dbReference type="InterPro" id="IPR041700">
    <property type="entry name" value="OMP_b-brl_3"/>
</dbReference>
<dbReference type="SUPFAM" id="SSF56935">
    <property type="entry name" value="Porins"/>
    <property type="match status" value="1"/>
</dbReference>
<evidence type="ECO:0000256" key="4">
    <source>
        <dbReference type="SAM" id="SignalP"/>
    </source>
</evidence>
<evidence type="ECO:0000313" key="7">
    <source>
        <dbReference type="Proteomes" id="UP001302222"/>
    </source>
</evidence>
<keyword evidence="3" id="KW-0998">Cell outer membrane</keyword>
<feature type="chain" id="PRO_5045765201" evidence="4">
    <location>
        <begin position="20"/>
        <end position="874"/>
    </location>
</feature>
<proteinExistence type="predicted"/>
<evidence type="ECO:0000259" key="5">
    <source>
        <dbReference type="Pfam" id="PF14905"/>
    </source>
</evidence>
<comment type="subcellular location">
    <subcellularLocation>
        <location evidence="1">Cell outer membrane</location>
    </subcellularLocation>
</comment>
<accession>A0ABU5SKZ3</accession>
<dbReference type="Gene3D" id="2.40.170.20">
    <property type="entry name" value="TonB-dependent receptor, beta-barrel domain"/>
    <property type="match status" value="1"/>
</dbReference>
<dbReference type="InterPro" id="IPR008969">
    <property type="entry name" value="CarboxyPept-like_regulatory"/>
</dbReference>
<name>A0ABU5SKZ3_9BACT</name>
<protein>
    <submittedName>
        <fullName evidence="6">TonB-dependent receptor</fullName>
    </submittedName>
</protein>
<evidence type="ECO:0000256" key="3">
    <source>
        <dbReference type="ARBA" id="ARBA00023237"/>
    </source>
</evidence>
<dbReference type="SUPFAM" id="SSF49464">
    <property type="entry name" value="Carboxypeptidase regulatory domain-like"/>
    <property type="match status" value="1"/>
</dbReference>
<evidence type="ECO:0000256" key="2">
    <source>
        <dbReference type="ARBA" id="ARBA00023136"/>
    </source>
</evidence>
<dbReference type="Pfam" id="PF14905">
    <property type="entry name" value="OMP_b-brl_3"/>
    <property type="match status" value="1"/>
</dbReference>
<evidence type="ECO:0000256" key="1">
    <source>
        <dbReference type="ARBA" id="ARBA00004442"/>
    </source>
</evidence>
<keyword evidence="6" id="KW-0675">Receptor</keyword>
<reference evidence="6 7" key="1">
    <citation type="submission" date="2023-12" db="EMBL/GenBank/DDBJ databases">
        <title>Novel species of the genus Arcicella isolated from rivers.</title>
        <authorList>
            <person name="Lu H."/>
        </authorList>
    </citation>
    <scope>NUCLEOTIDE SEQUENCE [LARGE SCALE GENOMIC DNA]</scope>
    <source>
        <strain evidence="6 7">DC25W</strain>
    </source>
</reference>
<keyword evidence="7" id="KW-1185">Reference proteome</keyword>
<keyword evidence="2" id="KW-0472">Membrane</keyword>
<organism evidence="6 7">
    <name type="scientific">Arcicella lustrica</name>
    <dbReference type="NCBI Taxonomy" id="2984196"/>
    <lineage>
        <taxon>Bacteria</taxon>
        <taxon>Pseudomonadati</taxon>
        <taxon>Bacteroidota</taxon>
        <taxon>Cytophagia</taxon>
        <taxon>Cytophagales</taxon>
        <taxon>Flectobacillaceae</taxon>
        <taxon>Arcicella</taxon>
    </lineage>
</organism>
<feature type="domain" description="Outer membrane protein beta-barrel" evidence="5">
    <location>
        <begin position="416"/>
        <end position="848"/>
    </location>
</feature>
<dbReference type="RefSeq" id="WP_323259819.1">
    <property type="nucleotide sequence ID" value="NZ_JAYGIM010000011.1"/>
</dbReference>
<dbReference type="InterPro" id="IPR036942">
    <property type="entry name" value="Beta-barrel_TonB_sf"/>
</dbReference>
<dbReference type="EMBL" id="JAYGIM010000011">
    <property type="protein sequence ID" value="MEA5427946.1"/>
    <property type="molecule type" value="Genomic_DNA"/>
</dbReference>
<gene>
    <name evidence="6" type="ORF">VB798_15240</name>
</gene>
<dbReference type="Proteomes" id="UP001302222">
    <property type="component" value="Unassembled WGS sequence"/>
</dbReference>
<dbReference type="InterPro" id="IPR037066">
    <property type="entry name" value="Plug_dom_sf"/>
</dbReference>
<evidence type="ECO:0000313" key="6">
    <source>
        <dbReference type="EMBL" id="MEA5427946.1"/>
    </source>
</evidence>
<feature type="signal peptide" evidence="4">
    <location>
        <begin position="1"/>
        <end position="19"/>
    </location>
</feature>